<dbReference type="OrthoDB" id="9797832at2"/>
<comment type="caution">
    <text evidence="3">The sequence shown here is derived from an EMBL/GenBank/DDBJ whole genome shotgun (WGS) entry which is preliminary data.</text>
</comment>
<feature type="domain" description="SIS" evidence="2">
    <location>
        <begin position="40"/>
        <end position="182"/>
    </location>
</feature>
<dbReference type="PANTHER" id="PTHR43443:SF1">
    <property type="entry name" value="3-HEXULOSE-6-PHOSPHATE ISOMERASE"/>
    <property type="match status" value="1"/>
</dbReference>
<comment type="similarity">
    <text evidence="1">Belongs to the SIS family. PHI subfamily.</text>
</comment>
<protein>
    <submittedName>
        <fullName evidence="3">6-phospho-3-hexuloisomerase</fullName>
    </submittedName>
</protein>
<dbReference type="InterPro" id="IPR001347">
    <property type="entry name" value="SIS_dom"/>
</dbReference>
<gene>
    <name evidence="3" type="ORF">Amme_057_014</name>
</gene>
<sequence>MSSISLATPTASCVEDAIGVISNELTETVRALDPQEVAKAAGVVLGARRIYVAGAGRSGLSLRFTAMRLMHLGLSVCVVGDTTTPAIESGDVLIIASGSGTTRGMVAIGETAKKVGAHLVVLTTDASSPLAKLADEAIIVRAAGKQQVERAASKQYAGSLFEQAVLFVGDVMFHAIWQQNQIPTDVLWRRHANLE</sequence>
<dbReference type="PANTHER" id="PTHR43443">
    <property type="entry name" value="3-HEXULOSE-6-PHOSPHATE ISOMERASE"/>
    <property type="match status" value="1"/>
</dbReference>
<dbReference type="CDD" id="cd05005">
    <property type="entry name" value="SIS_PHI"/>
    <property type="match status" value="1"/>
</dbReference>
<dbReference type="InterPro" id="IPR017552">
    <property type="entry name" value="PHI/rmpB"/>
</dbReference>
<dbReference type="GO" id="GO:1901135">
    <property type="term" value="P:carbohydrate derivative metabolic process"/>
    <property type="evidence" value="ECO:0007669"/>
    <property type="project" value="InterPro"/>
</dbReference>
<dbReference type="RefSeq" id="WP_042058887.1">
    <property type="nucleotide sequence ID" value="NZ_BAND01000057.1"/>
</dbReference>
<dbReference type="GO" id="GO:0097367">
    <property type="term" value="F:carbohydrate derivative binding"/>
    <property type="evidence" value="ECO:0007669"/>
    <property type="project" value="InterPro"/>
</dbReference>
<dbReference type="GO" id="GO:0016853">
    <property type="term" value="F:isomerase activity"/>
    <property type="evidence" value="ECO:0007669"/>
    <property type="project" value="UniProtKB-KW"/>
</dbReference>
<evidence type="ECO:0000313" key="3">
    <source>
        <dbReference type="EMBL" id="GAJ29257.1"/>
    </source>
</evidence>
<dbReference type="Gene3D" id="3.40.50.10490">
    <property type="entry name" value="Glucose-6-phosphate isomerase like protein, domain 1"/>
    <property type="match status" value="1"/>
</dbReference>
<dbReference type="SUPFAM" id="SSF53697">
    <property type="entry name" value="SIS domain"/>
    <property type="match status" value="1"/>
</dbReference>
<evidence type="ECO:0000313" key="4">
    <source>
        <dbReference type="Proteomes" id="UP000019760"/>
    </source>
</evidence>
<dbReference type="EMBL" id="BAND01000057">
    <property type="protein sequence ID" value="GAJ29257.1"/>
    <property type="molecule type" value="Genomic_DNA"/>
</dbReference>
<proteinExistence type="inferred from homology"/>
<dbReference type="Proteomes" id="UP000019760">
    <property type="component" value="Unassembled WGS sequence"/>
</dbReference>
<evidence type="ECO:0000256" key="1">
    <source>
        <dbReference type="ARBA" id="ARBA00009235"/>
    </source>
</evidence>
<keyword evidence="4" id="KW-1185">Reference proteome</keyword>
<dbReference type="AlphaFoldDB" id="A0A023D546"/>
<dbReference type="Pfam" id="PF01380">
    <property type="entry name" value="SIS"/>
    <property type="match status" value="1"/>
</dbReference>
<keyword evidence="3" id="KW-0413">Isomerase</keyword>
<dbReference type="NCBIfam" id="TIGR03127">
    <property type="entry name" value="RuMP_HxlB"/>
    <property type="match status" value="1"/>
</dbReference>
<dbReference type="InterPro" id="IPR046348">
    <property type="entry name" value="SIS_dom_sf"/>
</dbReference>
<dbReference type="PROSITE" id="PS51464">
    <property type="entry name" value="SIS"/>
    <property type="match status" value="1"/>
</dbReference>
<evidence type="ECO:0000259" key="2">
    <source>
        <dbReference type="PROSITE" id="PS51464"/>
    </source>
</evidence>
<accession>A0A023D546</accession>
<reference evidence="4" key="1">
    <citation type="journal article" date="2014" name="FEMS Microbiol. Lett.">
        <title>Draft Genomic DNA Sequence of the Facultatively Methylotrophic Bacterium Acidomonas methanolica type strain MB58.</title>
        <authorList>
            <person name="Higashiura N."/>
            <person name="Hadano H."/>
            <person name="Hirakawa H."/>
            <person name="Matsutani M."/>
            <person name="Takabe S."/>
            <person name="Matsushita K."/>
            <person name="Azuma Y."/>
        </authorList>
    </citation>
    <scope>NUCLEOTIDE SEQUENCE [LARGE SCALE GENOMIC DNA]</scope>
    <source>
        <strain evidence="4">MB58</strain>
    </source>
</reference>
<reference evidence="3 4" key="2">
    <citation type="journal article" date="2014" name="FEMS Microbiol. Lett.">
        <title>Draft genomic DNA sequence of the facultatively methylotrophic bacterium Acidomonas methanolica type strain MB58.</title>
        <authorList>
            <person name="Higashiura N."/>
            <person name="Hadano H."/>
            <person name="Hirakawa H."/>
            <person name="Matsutani M."/>
            <person name="Takabe S."/>
            <person name="Matsushita K."/>
            <person name="Azuma Y."/>
        </authorList>
    </citation>
    <scope>NUCLEOTIDE SEQUENCE [LARGE SCALE GENOMIC DNA]</scope>
    <source>
        <strain evidence="3 4">MB58</strain>
    </source>
</reference>
<name>A0A023D546_ACIMT</name>
<organism evidence="3 4">
    <name type="scientific">Acidomonas methanolica NBRC 104435</name>
    <dbReference type="NCBI Taxonomy" id="1231351"/>
    <lineage>
        <taxon>Bacteria</taxon>
        <taxon>Pseudomonadati</taxon>
        <taxon>Pseudomonadota</taxon>
        <taxon>Alphaproteobacteria</taxon>
        <taxon>Acetobacterales</taxon>
        <taxon>Acetobacteraceae</taxon>
        <taxon>Acidomonas</taxon>
    </lineage>
</organism>